<sequence length="304" mass="33329">MELRRAADALGRAQSSPLVSLLNNSSTVRWTSRRQLSYKSSVSRQSARCISTTPQNKAIRPLPTTSSKPPPAPESSSSEESSTYRPVPLESSSTPSDKSTPDLSSLASSLGWTDPSRLAGPPKHNTPAWASSTLSSPREQRFNGGSSASDILAALNETRAQKNLPSSSSPADFLGGPSSNSSQFDASRMLSPASAHPFDTSLSLSQDIERQTRILKPVRVPLKLGPSTGRQVHIGPAIDVGRGFKLLEMSCARNKVRREANNQRFHERPGLKRKRLRRERWRKKFMEGFKATVGRVKQLKNQGW</sequence>
<name>A0A2J6PI77_9HELO</name>
<evidence type="ECO:0000256" key="1">
    <source>
        <dbReference type="ARBA" id="ARBA00006640"/>
    </source>
</evidence>
<evidence type="ECO:0008006" key="7">
    <source>
        <dbReference type="Google" id="ProtNLM"/>
    </source>
</evidence>
<dbReference type="GO" id="GO:0003735">
    <property type="term" value="F:structural constituent of ribosome"/>
    <property type="evidence" value="ECO:0007669"/>
    <property type="project" value="InterPro"/>
</dbReference>
<dbReference type="Proteomes" id="UP000235672">
    <property type="component" value="Unassembled WGS sequence"/>
</dbReference>
<keyword evidence="3" id="KW-0687">Ribonucleoprotein</keyword>
<accession>A0A2J6PI77</accession>
<keyword evidence="2" id="KW-0689">Ribosomal protein</keyword>
<dbReference type="GO" id="GO:0070124">
    <property type="term" value="P:mitochondrial translational initiation"/>
    <property type="evidence" value="ECO:0007669"/>
    <property type="project" value="TreeGrafter"/>
</dbReference>
<feature type="region of interest" description="Disordered" evidence="4">
    <location>
        <begin position="161"/>
        <end position="198"/>
    </location>
</feature>
<dbReference type="InterPro" id="IPR001911">
    <property type="entry name" value="Ribosomal_bS21"/>
</dbReference>
<feature type="compositionally biased region" description="Polar residues" evidence="4">
    <location>
        <begin position="27"/>
        <end position="56"/>
    </location>
</feature>
<protein>
    <recommendedName>
        <fullName evidence="7">Ribosomal protein S21</fullName>
    </recommendedName>
</protein>
<comment type="similarity">
    <text evidence="1">Belongs to the bacterial ribosomal protein bS21 family.</text>
</comment>
<dbReference type="GO" id="GO:0005763">
    <property type="term" value="C:mitochondrial small ribosomal subunit"/>
    <property type="evidence" value="ECO:0007669"/>
    <property type="project" value="TreeGrafter"/>
</dbReference>
<dbReference type="PANTHER" id="PTHR41237">
    <property type="entry name" value="37S RIBOSOMAL PROTEIN MRP21, MITOCHONDRIAL"/>
    <property type="match status" value="1"/>
</dbReference>
<evidence type="ECO:0000256" key="3">
    <source>
        <dbReference type="ARBA" id="ARBA00023274"/>
    </source>
</evidence>
<dbReference type="EMBL" id="KZ613528">
    <property type="protein sequence ID" value="PMD13738.1"/>
    <property type="molecule type" value="Genomic_DNA"/>
</dbReference>
<feature type="compositionally biased region" description="Low complexity" evidence="4">
    <location>
        <begin position="74"/>
        <end position="83"/>
    </location>
</feature>
<feature type="compositionally biased region" description="Low complexity" evidence="4">
    <location>
        <begin position="91"/>
        <end position="106"/>
    </location>
</feature>
<gene>
    <name evidence="5" type="ORF">NA56DRAFT_651528</name>
</gene>
<feature type="region of interest" description="Disordered" evidence="4">
    <location>
        <begin position="1"/>
        <end position="145"/>
    </location>
</feature>
<evidence type="ECO:0000256" key="4">
    <source>
        <dbReference type="SAM" id="MobiDB-lite"/>
    </source>
</evidence>
<feature type="compositionally biased region" description="Polar residues" evidence="4">
    <location>
        <begin position="161"/>
        <end position="170"/>
    </location>
</feature>
<proteinExistence type="inferred from homology"/>
<evidence type="ECO:0000313" key="6">
    <source>
        <dbReference type="Proteomes" id="UP000235672"/>
    </source>
</evidence>
<evidence type="ECO:0000313" key="5">
    <source>
        <dbReference type="EMBL" id="PMD13738.1"/>
    </source>
</evidence>
<dbReference type="OrthoDB" id="2501249at2759"/>
<dbReference type="InterPro" id="IPR052837">
    <property type="entry name" value="Mitoribosomal_bS21"/>
</dbReference>
<dbReference type="PANTHER" id="PTHR41237:SF1">
    <property type="entry name" value="SMALL RIBOSOMAL SUBUNIT PROTEIN BS21M"/>
    <property type="match status" value="1"/>
</dbReference>
<reference evidence="5 6" key="1">
    <citation type="submission" date="2016-05" db="EMBL/GenBank/DDBJ databases">
        <title>A degradative enzymes factory behind the ericoid mycorrhizal symbiosis.</title>
        <authorList>
            <consortium name="DOE Joint Genome Institute"/>
            <person name="Martino E."/>
            <person name="Morin E."/>
            <person name="Grelet G."/>
            <person name="Kuo A."/>
            <person name="Kohler A."/>
            <person name="Daghino S."/>
            <person name="Barry K."/>
            <person name="Choi C."/>
            <person name="Cichocki N."/>
            <person name="Clum A."/>
            <person name="Copeland A."/>
            <person name="Hainaut M."/>
            <person name="Haridas S."/>
            <person name="Labutti K."/>
            <person name="Lindquist E."/>
            <person name="Lipzen A."/>
            <person name="Khouja H.-R."/>
            <person name="Murat C."/>
            <person name="Ohm R."/>
            <person name="Olson A."/>
            <person name="Spatafora J."/>
            <person name="Veneault-Fourrey C."/>
            <person name="Henrissat B."/>
            <person name="Grigoriev I."/>
            <person name="Martin F."/>
            <person name="Perotto S."/>
        </authorList>
    </citation>
    <scope>NUCLEOTIDE SEQUENCE [LARGE SCALE GENOMIC DNA]</scope>
    <source>
        <strain evidence="5 6">UAMH 7357</strain>
    </source>
</reference>
<evidence type="ECO:0000256" key="2">
    <source>
        <dbReference type="ARBA" id="ARBA00022980"/>
    </source>
</evidence>
<organism evidence="5 6">
    <name type="scientific">Hyaloscypha hepaticicola</name>
    <dbReference type="NCBI Taxonomy" id="2082293"/>
    <lineage>
        <taxon>Eukaryota</taxon>
        <taxon>Fungi</taxon>
        <taxon>Dikarya</taxon>
        <taxon>Ascomycota</taxon>
        <taxon>Pezizomycotina</taxon>
        <taxon>Leotiomycetes</taxon>
        <taxon>Helotiales</taxon>
        <taxon>Hyaloscyphaceae</taxon>
        <taxon>Hyaloscypha</taxon>
    </lineage>
</organism>
<keyword evidence="6" id="KW-1185">Reference proteome</keyword>
<dbReference type="STRING" id="1745343.A0A2J6PI77"/>
<feature type="compositionally biased region" description="Polar residues" evidence="4">
    <location>
        <begin position="128"/>
        <end position="145"/>
    </location>
</feature>
<feature type="compositionally biased region" description="Low complexity" evidence="4">
    <location>
        <begin position="15"/>
        <end position="26"/>
    </location>
</feature>
<dbReference type="AlphaFoldDB" id="A0A2J6PI77"/>
<dbReference type="Pfam" id="PF01165">
    <property type="entry name" value="Ribosomal_S21"/>
    <property type="match status" value="1"/>
</dbReference>